<evidence type="ECO:0000259" key="6">
    <source>
        <dbReference type="PROSITE" id="PS51194"/>
    </source>
</evidence>
<name>A0A3N4KY56_9PEZI</name>
<feature type="domain" description="Helicase C-terminal" evidence="6">
    <location>
        <begin position="740"/>
        <end position="906"/>
    </location>
</feature>
<dbReference type="Gene3D" id="3.40.50.10810">
    <property type="entry name" value="Tandem AAA-ATPase domain"/>
    <property type="match status" value="1"/>
</dbReference>
<dbReference type="SUPFAM" id="SSF52540">
    <property type="entry name" value="P-loop containing nucleoside triphosphate hydrolases"/>
    <property type="match status" value="2"/>
</dbReference>
<keyword evidence="8" id="KW-1185">Reference proteome</keyword>
<dbReference type="CDD" id="cd18008">
    <property type="entry name" value="DEXDc_SHPRH-like"/>
    <property type="match status" value="1"/>
</dbReference>
<protein>
    <recommendedName>
        <fullName evidence="9">P-loop containing nucleoside triphosphate hydrolase protein</fullName>
    </recommendedName>
</protein>
<feature type="region of interest" description="Disordered" evidence="4">
    <location>
        <begin position="1"/>
        <end position="74"/>
    </location>
</feature>
<dbReference type="GO" id="GO:0006281">
    <property type="term" value="P:DNA repair"/>
    <property type="evidence" value="ECO:0007669"/>
    <property type="project" value="TreeGrafter"/>
</dbReference>
<dbReference type="STRING" id="1392247.A0A3N4KY56"/>
<proteinExistence type="predicted"/>
<evidence type="ECO:0000256" key="1">
    <source>
        <dbReference type="ARBA" id="ARBA00022741"/>
    </source>
</evidence>
<dbReference type="InterPro" id="IPR000330">
    <property type="entry name" value="SNF2_N"/>
</dbReference>
<feature type="compositionally biased region" description="Polar residues" evidence="4">
    <location>
        <begin position="1"/>
        <end position="17"/>
    </location>
</feature>
<dbReference type="PANTHER" id="PTHR45626:SF52">
    <property type="entry name" value="SINGLE-STRANDED DNA-DEPENDENT ATPASE (EUROFUNG)"/>
    <property type="match status" value="1"/>
</dbReference>
<feature type="domain" description="Helicase ATP-binding" evidence="5">
    <location>
        <begin position="371"/>
        <end position="559"/>
    </location>
</feature>
<dbReference type="OrthoDB" id="448448at2759"/>
<dbReference type="InterPro" id="IPR027417">
    <property type="entry name" value="P-loop_NTPase"/>
</dbReference>
<evidence type="ECO:0000259" key="5">
    <source>
        <dbReference type="PROSITE" id="PS51192"/>
    </source>
</evidence>
<dbReference type="InterPro" id="IPR049730">
    <property type="entry name" value="SNF2/RAD54-like_C"/>
</dbReference>
<organism evidence="7 8">
    <name type="scientific">Morchella conica CCBAS932</name>
    <dbReference type="NCBI Taxonomy" id="1392247"/>
    <lineage>
        <taxon>Eukaryota</taxon>
        <taxon>Fungi</taxon>
        <taxon>Dikarya</taxon>
        <taxon>Ascomycota</taxon>
        <taxon>Pezizomycotina</taxon>
        <taxon>Pezizomycetes</taxon>
        <taxon>Pezizales</taxon>
        <taxon>Morchellaceae</taxon>
        <taxon>Morchella</taxon>
    </lineage>
</organism>
<dbReference type="SMART" id="SM00487">
    <property type="entry name" value="DEXDc"/>
    <property type="match status" value="1"/>
</dbReference>
<dbReference type="PROSITE" id="PS51192">
    <property type="entry name" value="HELICASE_ATP_BIND_1"/>
    <property type="match status" value="1"/>
</dbReference>
<sequence length="912" mass="102110">MSDSIALASSQTDSLLSSHILEPTPGSPSHFSTFREAPNIFLPDPGSDDDFEESTKRRRCADDGRYSSCPSPSGSLCYSPLPCQEPEQPGGRGGSAQYFRGQAELIEKQNIDFNTVPMANLNVLDEGDEEACFGMIKGTIGSTDRALDFMQKLHAERSGEDQCHPLNLELVIRQKEIQVVIDIHATAPLVGYLPHSLSVVLLPLMVDFPLVRMQTLTFSPFEEVTERQGKRSRGQARNIRIFINIYGNPTIRSRIGLFLSKNSVFLQHPKFPEPGYPYRNPHVLSRPGATIYITKSILTGGVTPEDNSIMDTKDEVSVHLASLSHIFDDLCGSKTQGELPGDMRYLKTPLLKHQEQGLYFLAMREQVKQNSSHHGTYSGGILADYMGLGKTLTILSLIVSYLDEARVLNTRNGLLSVHEEKIRSGATLIVAPVSVLGNWEEQIAVHIQPKALRYFVYYGKNKPTDPQLLSQYDIVFTSFQTLTQEWSKPAQNSCSCGPLYTINWFRVILDEAHEIRTPSTIKCQAACAISADRRWCITGTPLQNDITDIATLFKFLRLGPLNTKQDFDRYITAKLKAGDASGMKTLRGVLRQMCLRRAKDTISDRLPARNENIKYLKFNDRERILYDSHKQKLSTTANDACDSTFQVILRLRLICDHGKDLLPQGDLEIRCSTCHMQLRDWEMDAGRVSCVHSVICQRCINARAIPEDVDTFGPGCELCARAARENIGTAFPNYQGPSTKVQALIDSIKTCTNGDMIKCEPVSKHVVFSSWTRMLDLVGFALASNNIMFCRLDGSMPRSKRNNTLSEFSTNPQVIVILVSLMAGGVGINLTCASRVHVLEPHWNPMIEQQAVERVHRLGQRRDVTITRYIMKDSFEIDMMRYQDRKILLARQSLDSHIDPDAMEICTAEGGS</sequence>
<dbReference type="Proteomes" id="UP000277580">
    <property type="component" value="Unassembled WGS sequence"/>
</dbReference>
<dbReference type="InParanoid" id="A0A3N4KY56"/>
<dbReference type="Gene3D" id="3.40.50.300">
    <property type="entry name" value="P-loop containing nucleotide triphosphate hydrolases"/>
    <property type="match status" value="1"/>
</dbReference>
<dbReference type="SMART" id="SM00490">
    <property type="entry name" value="HELICc"/>
    <property type="match status" value="1"/>
</dbReference>
<keyword evidence="3" id="KW-0067">ATP-binding</keyword>
<gene>
    <name evidence="7" type="ORF">P167DRAFT_563116</name>
</gene>
<dbReference type="AlphaFoldDB" id="A0A3N4KY56"/>
<dbReference type="GO" id="GO:0005634">
    <property type="term" value="C:nucleus"/>
    <property type="evidence" value="ECO:0007669"/>
    <property type="project" value="TreeGrafter"/>
</dbReference>
<accession>A0A3N4KY56</accession>
<dbReference type="InterPro" id="IPR014001">
    <property type="entry name" value="Helicase_ATP-bd"/>
</dbReference>
<dbReference type="PROSITE" id="PS51194">
    <property type="entry name" value="HELICASE_CTER"/>
    <property type="match status" value="1"/>
</dbReference>
<dbReference type="EMBL" id="ML119113">
    <property type="protein sequence ID" value="RPB15504.1"/>
    <property type="molecule type" value="Genomic_DNA"/>
</dbReference>
<dbReference type="Pfam" id="PF00176">
    <property type="entry name" value="SNF2-rel_dom"/>
    <property type="match status" value="1"/>
</dbReference>
<dbReference type="CDD" id="cd18793">
    <property type="entry name" value="SF2_C_SNF"/>
    <property type="match status" value="1"/>
</dbReference>
<dbReference type="PANTHER" id="PTHR45626">
    <property type="entry name" value="TRANSCRIPTION TERMINATION FACTOR 2-RELATED"/>
    <property type="match status" value="1"/>
</dbReference>
<evidence type="ECO:0000313" key="8">
    <source>
        <dbReference type="Proteomes" id="UP000277580"/>
    </source>
</evidence>
<evidence type="ECO:0008006" key="9">
    <source>
        <dbReference type="Google" id="ProtNLM"/>
    </source>
</evidence>
<dbReference type="InterPro" id="IPR038718">
    <property type="entry name" value="SNF2-like_sf"/>
</dbReference>
<dbReference type="Pfam" id="PF00271">
    <property type="entry name" value="Helicase_C"/>
    <property type="match status" value="1"/>
</dbReference>
<dbReference type="InterPro" id="IPR001650">
    <property type="entry name" value="Helicase_C-like"/>
</dbReference>
<dbReference type="GO" id="GO:0008094">
    <property type="term" value="F:ATP-dependent activity, acting on DNA"/>
    <property type="evidence" value="ECO:0007669"/>
    <property type="project" value="TreeGrafter"/>
</dbReference>
<reference evidence="7 8" key="1">
    <citation type="journal article" date="2018" name="Nat. Ecol. Evol.">
        <title>Pezizomycetes genomes reveal the molecular basis of ectomycorrhizal truffle lifestyle.</title>
        <authorList>
            <person name="Murat C."/>
            <person name="Payen T."/>
            <person name="Noel B."/>
            <person name="Kuo A."/>
            <person name="Morin E."/>
            <person name="Chen J."/>
            <person name="Kohler A."/>
            <person name="Krizsan K."/>
            <person name="Balestrini R."/>
            <person name="Da Silva C."/>
            <person name="Montanini B."/>
            <person name="Hainaut M."/>
            <person name="Levati E."/>
            <person name="Barry K.W."/>
            <person name="Belfiori B."/>
            <person name="Cichocki N."/>
            <person name="Clum A."/>
            <person name="Dockter R.B."/>
            <person name="Fauchery L."/>
            <person name="Guy J."/>
            <person name="Iotti M."/>
            <person name="Le Tacon F."/>
            <person name="Lindquist E.A."/>
            <person name="Lipzen A."/>
            <person name="Malagnac F."/>
            <person name="Mello A."/>
            <person name="Molinier V."/>
            <person name="Miyauchi S."/>
            <person name="Poulain J."/>
            <person name="Riccioni C."/>
            <person name="Rubini A."/>
            <person name="Sitrit Y."/>
            <person name="Splivallo R."/>
            <person name="Traeger S."/>
            <person name="Wang M."/>
            <person name="Zifcakova L."/>
            <person name="Wipf D."/>
            <person name="Zambonelli A."/>
            <person name="Paolocci F."/>
            <person name="Nowrousian M."/>
            <person name="Ottonello S."/>
            <person name="Baldrian P."/>
            <person name="Spatafora J.W."/>
            <person name="Henrissat B."/>
            <person name="Nagy L.G."/>
            <person name="Aury J.M."/>
            <person name="Wincker P."/>
            <person name="Grigoriev I.V."/>
            <person name="Bonfante P."/>
            <person name="Martin F.M."/>
        </authorList>
    </citation>
    <scope>NUCLEOTIDE SEQUENCE [LARGE SCALE GENOMIC DNA]</scope>
    <source>
        <strain evidence="7 8">CCBAS932</strain>
    </source>
</reference>
<dbReference type="GO" id="GO:0005524">
    <property type="term" value="F:ATP binding"/>
    <property type="evidence" value="ECO:0007669"/>
    <property type="project" value="UniProtKB-KW"/>
</dbReference>
<evidence type="ECO:0000256" key="2">
    <source>
        <dbReference type="ARBA" id="ARBA00022801"/>
    </source>
</evidence>
<keyword evidence="2" id="KW-0378">Hydrolase</keyword>
<evidence type="ECO:0000256" key="4">
    <source>
        <dbReference type="SAM" id="MobiDB-lite"/>
    </source>
</evidence>
<dbReference type="GO" id="GO:0016787">
    <property type="term" value="F:hydrolase activity"/>
    <property type="evidence" value="ECO:0007669"/>
    <property type="project" value="UniProtKB-KW"/>
</dbReference>
<evidence type="ECO:0000313" key="7">
    <source>
        <dbReference type="EMBL" id="RPB15504.1"/>
    </source>
</evidence>
<evidence type="ECO:0000256" key="3">
    <source>
        <dbReference type="ARBA" id="ARBA00022840"/>
    </source>
</evidence>
<keyword evidence="1" id="KW-0547">Nucleotide-binding</keyword>
<dbReference type="InterPro" id="IPR050628">
    <property type="entry name" value="SNF2_RAD54_helicase_TF"/>
</dbReference>